<evidence type="ECO:0000313" key="6">
    <source>
        <dbReference type="EMBL" id="CAL8113525.1"/>
    </source>
</evidence>
<evidence type="ECO:0000256" key="4">
    <source>
        <dbReference type="ARBA" id="ARBA00022898"/>
    </source>
</evidence>
<keyword evidence="5" id="KW-0456">Lyase</keyword>
<organism evidence="6 7">
    <name type="scientific">Orchesella dallaii</name>
    <dbReference type="NCBI Taxonomy" id="48710"/>
    <lineage>
        <taxon>Eukaryota</taxon>
        <taxon>Metazoa</taxon>
        <taxon>Ecdysozoa</taxon>
        <taxon>Arthropoda</taxon>
        <taxon>Hexapoda</taxon>
        <taxon>Collembola</taxon>
        <taxon>Entomobryomorpha</taxon>
        <taxon>Entomobryoidea</taxon>
        <taxon>Orchesellidae</taxon>
        <taxon>Orchesellinae</taxon>
        <taxon>Orchesella</taxon>
    </lineage>
</organism>
<dbReference type="InterPro" id="IPR002129">
    <property type="entry name" value="PyrdxlP-dep_de-COase"/>
</dbReference>
<dbReference type="InterPro" id="IPR015421">
    <property type="entry name" value="PyrdxlP-dep_Trfase_major"/>
</dbReference>
<name>A0ABP1QX18_9HEXA</name>
<keyword evidence="3" id="KW-0210">Decarboxylase</keyword>
<dbReference type="InterPro" id="IPR015424">
    <property type="entry name" value="PyrdxlP-dep_Trfase"/>
</dbReference>
<comment type="cofactor">
    <cofactor evidence="1">
        <name>pyridoxal 5'-phosphate</name>
        <dbReference type="ChEBI" id="CHEBI:597326"/>
    </cofactor>
</comment>
<reference evidence="6 7" key="1">
    <citation type="submission" date="2024-08" db="EMBL/GenBank/DDBJ databases">
        <authorList>
            <person name="Cucini C."/>
            <person name="Frati F."/>
        </authorList>
    </citation>
    <scope>NUCLEOTIDE SEQUENCE [LARGE SCALE GENOMIC DNA]</scope>
</reference>
<keyword evidence="7" id="KW-1185">Reference proteome</keyword>
<evidence type="ECO:0000256" key="5">
    <source>
        <dbReference type="ARBA" id="ARBA00023239"/>
    </source>
</evidence>
<evidence type="ECO:0000313" key="7">
    <source>
        <dbReference type="Proteomes" id="UP001642540"/>
    </source>
</evidence>
<dbReference type="InterPro" id="IPR015422">
    <property type="entry name" value="PyrdxlP-dep_Trfase_small"/>
</dbReference>
<dbReference type="InterPro" id="IPR010977">
    <property type="entry name" value="Aromatic_deC"/>
</dbReference>
<accession>A0ABP1QX18</accession>
<dbReference type="EMBL" id="CAXLJM020000049">
    <property type="protein sequence ID" value="CAL8113525.1"/>
    <property type="molecule type" value="Genomic_DNA"/>
</dbReference>
<dbReference type="Gene3D" id="1.20.1340.10">
    <property type="entry name" value="dopa decarboxylase, N-terminal domain"/>
    <property type="match status" value="1"/>
</dbReference>
<dbReference type="Gene3D" id="3.90.1150.10">
    <property type="entry name" value="Aspartate Aminotransferase, domain 1"/>
    <property type="match status" value="1"/>
</dbReference>
<keyword evidence="4" id="KW-0663">Pyridoxal phosphate</keyword>
<gene>
    <name evidence="6" type="ORF">ODALV1_LOCUS16057</name>
</gene>
<sequence length="640" mass="73185">MPRGLPEVVPPMSSDQFRKYGYKVVDWAVEFMNTVNNRNPTSDVKPGWLWKVVPTQAPENGESFESILNDLEKVVCHGMAHWQHRLFFAYFPAGNSWPSILGDIFSNAMAANGQTWYSCPVSTELENIVMDWCCKFLGLPAFFLSTYSEPRSHGQGILQCSASEAIFYSMIWAREDAVRQLRPRFPSKKDDPVNGKTRADLLNMLVAYCNNECHCCVERAAMMGCIRIRKLKADKKGVVRSTTLLNTIEEDMAKGLIPFFHCAIIGSTGVTSYDDLMEVGPVCQKYHIWLHVDAAYAGSAFCCPELAYLKQGYEYVWSTNINTNKWMMCNFEASLHWVRYRTKALAAFAGPKWESTTYQYPNNVPPDLKHYGVASSRRLRAYKLYCVIRNYGVEGIRRYIRNHVSLARLFEAYVERDPRFELCGGSFRFGLVTFRLKGYNSLTQKLNDAINASHKIHMVPSHFHDKVVIRFALCAEYANERDVDDAWNAIDHHATEILHEAQEEFKNDRAMRDTFVQQRKHDTYFDYFPHPDHAEKLAEAQHVAKNLAKSLAEDALIKDADNTAVDGSWGNGDPDAFASYDKKLRDNPEMVRFNFDEDYLHTDDPQLYKVASMLHLAMLQSTVANSPESKKSKSRHSTDV</sequence>
<evidence type="ECO:0000256" key="3">
    <source>
        <dbReference type="ARBA" id="ARBA00022793"/>
    </source>
</evidence>
<dbReference type="SUPFAM" id="SSF53383">
    <property type="entry name" value="PLP-dependent transferases"/>
    <property type="match status" value="1"/>
</dbReference>
<evidence type="ECO:0000256" key="1">
    <source>
        <dbReference type="ARBA" id="ARBA00001933"/>
    </source>
</evidence>
<comment type="similarity">
    <text evidence="2">Belongs to the group II decarboxylase family.</text>
</comment>
<dbReference type="PANTHER" id="PTHR11999:SF70">
    <property type="entry name" value="MIP05841P"/>
    <property type="match status" value="1"/>
</dbReference>
<dbReference type="PANTHER" id="PTHR11999">
    <property type="entry name" value="GROUP II PYRIDOXAL-5-PHOSPHATE DECARBOXYLASE"/>
    <property type="match status" value="1"/>
</dbReference>
<protein>
    <recommendedName>
        <fullName evidence="8">Tyrosine decarboxylase</fullName>
    </recommendedName>
</protein>
<dbReference type="Proteomes" id="UP001642540">
    <property type="component" value="Unassembled WGS sequence"/>
</dbReference>
<comment type="caution">
    <text evidence="6">The sequence shown here is derived from an EMBL/GenBank/DDBJ whole genome shotgun (WGS) entry which is preliminary data.</text>
</comment>
<proteinExistence type="inferred from homology"/>
<evidence type="ECO:0008006" key="8">
    <source>
        <dbReference type="Google" id="ProtNLM"/>
    </source>
</evidence>
<evidence type="ECO:0000256" key="2">
    <source>
        <dbReference type="ARBA" id="ARBA00009533"/>
    </source>
</evidence>
<dbReference type="PRINTS" id="PR00800">
    <property type="entry name" value="YHDCRBOXLASE"/>
</dbReference>
<dbReference type="Gene3D" id="3.40.640.10">
    <property type="entry name" value="Type I PLP-dependent aspartate aminotransferase-like (Major domain)"/>
    <property type="match status" value="1"/>
</dbReference>
<dbReference type="Pfam" id="PF00282">
    <property type="entry name" value="Pyridoxal_deC"/>
    <property type="match status" value="1"/>
</dbReference>